<protein>
    <submittedName>
        <fullName evidence="1">Uncharacterized protein</fullName>
    </submittedName>
</protein>
<reference evidence="1" key="2">
    <citation type="journal article" date="2015" name="Fish Shellfish Immunol.">
        <title>Early steps in the European eel (Anguilla anguilla)-Vibrio vulnificus interaction in the gills: Role of the RtxA13 toxin.</title>
        <authorList>
            <person name="Callol A."/>
            <person name="Pajuelo D."/>
            <person name="Ebbesson L."/>
            <person name="Teles M."/>
            <person name="MacKenzie S."/>
            <person name="Amaro C."/>
        </authorList>
    </citation>
    <scope>NUCLEOTIDE SEQUENCE</scope>
</reference>
<reference evidence="1" key="1">
    <citation type="submission" date="2014-11" db="EMBL/GenBank/DDBJ databases">
        <authorList>
            <person name="Amaro Gonzalez C."/>
        </authorList>
    </citation>
    <scope>NUCLEOTIDE SEQUENCE</scope>
</reference>
<name>A0A0E9W356_ANGAN</name>
<proteinExistence type="predicted"/>
<evidence type="ECO:0000313" key="1">
    <source>
        <dbReference type="EMBL" id="JAH84772.1"/>
    </source>
</evidence>
<dbReference type="EMBL" id="GBXM01023805">
    <property type="protein sequence ID" value="JAH84772.1"/>
    <property type="molecule type" value="Transcribed_RNA"/>
</dbReference>
<accession>A0A0E9W356</accession>
<sequence>MRKRTVRRRKRPWAPLLNSQHSLSAKTETCKNKYVVLDLSLVYIWNQMCVKLNVWSEMDLTVKRSCHVILQFNGGCAASVLEIYRPVGFHPNHNKGHLIQQLDA</sequence>
<dbReference type="AlphaFoldDB" id="A0A0E9W356"/>
<organism evidence="1">
    <name type="scientific">Anguilla anguilla</name>
    <name type="common">European freshwater eel</name>
    <name type="synonym">Muraena anguilla</name>
    <dbReference type="NCBI Taxonomy" id="7936"/>
    <lineage>
        <taxon>Eukaryota</taxon>
        <taxon>Metazoa</taxon>
        <taxon>Chordata</taxon>
        <taxon>Craniata</taxon>
        <taxon>Vertebrata</taxon>
        <taxon>Euteleostomi</taxon>
        <taxon>Actinopterygii</taxon>
        <taxon>Neopterygii</taxon>
        <taxon>Teleostei</taxon>
        <taxon>Anguilliformes</taxon>
        <taxon>Anguillidae</taxon>
        <taxon>Anguilla</taxon>
    </lineage>
</organism>